<feature type="domain" description="Protein kinase" evidence="1">
    <location>
        <begin position="118"/>
        <end position="393"/>
    </location>
</feature>
<dbReference type="SUPFAM" id="SSF56112">
    <property type="entry name" value="Protein kinase-like (PK-like)"/>
    <property type="match status" value="1"/>
</dbReference>
<gene>
    <name evidence="2" type="ORF">EGYM00163_LOCUS37864</name>
</gene>
<dbReference type="GO" id="GO:0004674">
    <property type="term" value="F:protein serine/threonine kinase activity"/>
    <property type="evidence" value="ECO:0007669"/>
    <property type="project" value="TreeGrafter"/>
</dbReference>
<dbReference type="PANTHER" id="PTHR44329">
    <property type="entry name" value="SERINE/THREONINE-PROTEIN KINASE TNNI3K-RELATED"/>
    <property type="match status" value="1"/>
</dbReference>
<dbReference type="PROSITE" id="PS00108">
    <property type="entry name" value="PROTEIN_KINASE_ST"/>
    <property type="match status" value="1"/>
</dbReference>
<dbReference type="EMBL" id="HBJA01109799">
    <property type="protein sequence ID" value="CAE0826607.1"/>
    <property type="molecule type" value="Transcribed_RNA"/>
</dbReference>
<protein>
    <recommendedName>
        <fullName evidence="1">Protein kinase domain-containing protein</fullName>
    </recommendedName>
</protein>
<dbReference type="PROSITE" id="PS50011">
    <property type="entry name" value="PROTEIN_KINASE_DOM"/>
    <property type="match status" value="1"/>
</dbReference>
<evidence type="ECO:0000313" key="2">
    <source>
        <dbReference type="EMBL" id="CAE0826607.1"/>
    </source>
</evidence>
<dbReference type="InterPro" id="IPR008271">
    <property type="entry name" value="Ser/Thr_kinase_AS"/>
</dbReference>
<sequence length="419" mass="46748">MAFFACNTAASRVAFGHRHGAGLQRRHLTSSARRAQHAVPKARMGPRGISMLAQAPGMSQAKPDHFGNPVPEHRSSSSIQWSAVAGWAAAGVLLYLAFEMLHSEDPDAIDPRIDVSKLQYVKLLGKGGNCEAWLCTYEGVGEVVAKIPDPSTDKTEVEKMMQAAKLHKKFNHEHILKVLGVYERSSPPVIVLEYVEGGDMDELLGTGFIDQPTQWRLASEVARAMQYLHEFQPAPYSHRDIKPMNVFLTKDRQVRLADFDFLVEIPEGAKVDGVKGSPGYLAPEMVKGGYDHRTDIWSYASLLYELTHAAYPFSKEMVDADGVPLISKPQMAEAWIQAVKEATVQGVTPVLDPRKCPPKMMQLITDCWAVNPEHRPTAAEIVKRLDDMKDEFEGRWWKTGRWTRALGLWGPLPQQRGLQ</sequence>
<dbReference type="InterPro" id="IPR051681">
    <property type="entry name" value="Ser/Thr_Kinases-Pseudokinases"/>
</dbReference>
<dbReference type="GO" id="GO:0005524">
    <property type="term" value="F:ATP binding"/>
    <property type="evidence" value="ECO:0007669"/>
    <property type="project" value="InterPro"/>
</dbReference>
<proteinExistence type="predicted"/>
<accession>A0A7S4G650</accession>
<dbReference type="InterPro" id="IPR011009">
    <property type="entry name" value="Kinase-like_dom_sf"/>
</dbReference>
<reference evidence="2" key="1">
    <citation type="submission" date="2021-01" db="EMBL/GenBank/DDBJ databases">
        <authorList>
            <person name="Corre E."/>
            <person name="Pelletier E."/>
            <person name="Niang G."/>
            <person name="Scheremetjew M."/>
            <person name="Finn R."/>
            <person name="Kale V."/>
            <person name="Holt S."/>
            <person name="Cochrane G."/>
            <person name="Meng A."/>
            <person name="Brown T."/>
            <person name="Cohen L."/>
        </authorList>
    </citation>
    <scope>NUCLEOTIDE SEQUENCE</scope>
    <source>
        <strain evidence="2">CCMP1594</strain>
    </source>
</reference>
<dbReference type="InterPro" id="IPR000719">
    <property type="entry name" value="Prot_kinase_dom"/>
</dbReference>
<dbReference type="SMART" id="SM00220">
    <property type="entry name" value="S_TKc"/>
    <property type="match status" value="1"/>
</dbReference>
<dbReference type="Gene3D" id="1.10.510.10">
    <property type="entry name" value="Transferase(Phosphotransferase) domain 1"/>
    <property type="match status" value="1"/>
</dbReference>
<name>A0A7S4G650_9EUGL</name>
<evidence type="ECO:0000259" key="1">
    <source>
        <dbReference type="PROSITE" id="PS50011"/>
    </source>
</evidence>
<dbReference type="Pfam" id="PF00069">
    <property type="entry name" value="Pkinase"/>
    <property type="match status" value="1"/>
</dbReference>
<dbReference type="AlphaFoldDB" id="A0A7S4G650"/>
<organism evidence="2">
    <name type="scientific">Eutreptiella gymnastica</name>
    <dbReference type="NCBI Taxonomy" id="73025"/>
    <lineage>
        <taxon>Eukaryota</taxon>
        <taxon>Discoba</taxon>
        <taxon>Euglenozoa</taxon>
        <taxon>Euglenida</taxon>
        <taxon>Spirocuta</taxon>
        <taxon>Euglenophyceae</taxon>
        <taxon>Eutreptiales</taxon>
        <taxon>Eutreptiaceae</taxon>
        <taxon>Eutreptiella</taxon>
    </lineage>
</organism>